<feature type="compositionally biased region" description="Polar residues" evidence="6">
    <location>
        <begin position="449"/>
        <end position="463"/>
    </location>
</feature>
<reference evidence="9" key="1">
    <citation type="submission" date="2025-08" db="UniProtKB">
        <authorList>
            <consortium name="RefSeq"/>
        </authorList>
    </citation>
    <scope>IDENTIFICATION</scope>
    <source>
        <tissue evidence="9">Whole larvae</tissue>
    </source>
</reference>
<dbReference type="GeneID" id="113521760"/>
<keyword evidence="8" id="KW-1185">Reference proteome</keyword>
<accession>A0A6J1X852</accession>
<evidence type="ECO:0000256" key="1">
    <source>
        <dbReference type="ARBA" id="ARBA00004123"/>
    </source>
</evidence>
<dbReference type="InterPro" id="IPR044210">
    <property type="entry name" value="Tfc3-like"/>
</dbReference>
<keyword evidence="2" id="KW-0597">Phosphoprotein</keyword>
<evidence type="ECO:0000259" key="7">
    <source>
        <dbReference type="Pfam" id="PF04182"/>
    </source>
</evidence>
<dbReference type="RefSeq" id="XP_026763215.1">
    <property type="nucleotide sequence ID" value="XM_026907414.3"/>
</dbReference>
<evidence type="ECO:0000256" key="3">
    <source>
        <dbReference type="ARBA" id="ARBA00023125"/>
    </source>
</evidence>
<dbReference type="GO" id="GO:0000127">
    <property type="term" value="C:transcription factor TFIIIC complex"/>
    <property type="evidence" value="ECO:0007669"/>
    <property type="project" value="InterPro"/>
</dbReference>
<protein>
    <submittedName>
        <fullName evidence="9">Uncharacterized protein LOC113521760</fullName>
    </submittedName>
</protein>
<dbReference type="InParanoid" id="A0A6J1X852"/>
<name>A0A6J1X852_GALME</name>
<dbReference type="OrthoDB" id="68020at2759"/>
<dbReference type="InterPro" id="IPR007309">
    <property type="entry name" value="TFIIIC_Bblock-bd"/>
</dbReference>
<keyword evidence="4" id="KW-0804">Transcription</keyword>
<feature type="domain" description="B-block binding subunit of TFIIIC" evidence="7">
    <location>
        <begin position="172"/>
        <end position="246"/>
    </location>
</feature>
<organism evidence="8 9">
    <name type="scientific">Galleria mellonella</name>
    <name type="common">Greater wax moth</name>
    <dbReference type="NCBI Taxonomy" id="7137"/>
    <lineage>
        <taxon>Eukaryota</taxon>
        <taxon>Metazoa</taxon>
        <taxon>Ecdysozoa</taxon>
        <taxon>Arthropoda</taxon>
        <taxon>Hexapoda</taxon>
        <taxon>Insecta</taxon>
        <taxon>Pterygota</taxon>
        <taxon>Neoptera</taxon>
        <taxon>Endopterygota</taxon>
        <taxon>Lepidoptera</taxon>
        <taxon>Glossata</taxon>
        <taxon>Ditrysia</taxon>
        <taxon>Pyraloidea</taxon>
        <taxon>Pyralidae</taxon>
        <taxon>Galleriinae</taxon>
        <taxon>Galleria</taxon>
    </lineage>
</organism>
<dbReference type="KEGG" id="gmw:113521760"/>
<sequence length="1506" mass="173314">MDLNSQKQFTFNFKDIIIDEIALEGLEGITLDLLWRRIEKRTSSQITDKMKIRFWNYIIDSKNINLYQLPDAMPRIQIIDRFTIVDEQSGHLKDPDDYIDGPYEYHPVENEYGSCVNYKKRKLLDKETIKELPYPKVESKYNDFLVLVASLEERWHALAPHLPISYLAQLSPVHYCILELTGKSRHNGQMTVGKTNLTKIVKDPKHLFYNRKLLQDLDLIRVVFLTQMLAGRGVKSLIVRLKRFYKSVILSMPKVGRIHDLLCYLKEQPNYSERTDEIIKKGFISQQMNRRLQKTINVFNFGEKLVDENPTTTGNKRKRPVTRRYISLSSKSDESSNSDEEPTEVPPKFQYKVGVNLLRQAYERFLDAGLQGLTQVELAYMLGIEFYTARTICKVYRAKGILRECLVDKGRQRTARFIAVATTGQTDVKYAEEKKKLLEYLDMSKSLQNSNTPSVSGENTVNIKTEKDGSNINSDGAENDIMEVTAFDGNENGDRKSLLNSKKTLTLRQLKFANGLLKIVREKLFISGYQTLSNIVANEIGEAPMDTKALKSFLLKLATDGQIKILRLKWPTPQPKYSILICAPHIKATDPIIKAKHKDICMRAYLSKETKVKEAISSSIKKPVSKFSLPRYVKIQKLHEFVAKLAYFNDTKVLSDLPFGFGCLHDLILEMTVDFAIGNLSNFGNLNVSNLIVNEETLYLKLKDAPPKLYKELLQSKSLQNSLKSNLKTLAVLGLIQLIAQPSGADSTSFIPGYMYYVNRHAKIIDTTGVWPRKNIDITDLERSFYFETLEDVSNFWTAVFQISTKTVIELPSREQNKKIIPPVRTQKEASQLLAGERSGDGMGPCGYDSSFFMDIPRLWHKSVNVKIDPKINKILTKRAKFPVIEKPVTKMRKKIFKPTKVVTEEVTSPVKIRKRKRTNDSLITWTNEEDMIIMMCKTAITIMSPTSQPGCLRVRNLVAKDILSLKDPKKTQSICHRRATVLDSNPVLVYERERLLSELRRRRNLLEKYEGFLRKLRIRYPTNIGKYTSESRLPMLELVYIINQVRNSKTFTHPKPCVAFNLEDFYKNYTIVPSSANKPYNTYKSKHESELELPTIKETIMFTVLSCNQEVHISVAKKIFIMFKMYPEVLLRKAVDQLRKCGAITPKEKIFNNKLHKINLQDLVDSSYKTSAAYQRRWICRLNSEFPDDIAKVLECDLSEKEINGLPGINCVCCELNTCGLLDIVTVTPPVYTGPSDSTISEEHLSVIDIETKYKLKSGKLKLINLSSLQTFSELYKSLNIEESLNSFSRKAIIKYTDDNVVDFEDKIISHLNIKCEKGATFNELKKITGYNKKTLIDRLTELEKMNTIKRVGYYDNCVILLQFCKPWTVILDKQTIIPSPWLTLELSIKLDVLLKWCGVILNKIFECPGCSIMYLSETFELITAKSIQDICEFLRDCKCLSMKVMENHEPDLFSDDEIEFELQDYNPYESPENIIVFPEKDAISKYSYIRKNIINDYHKEKVNT</sequence>
<keyword evidence="5" id="KW-0539">Nucleus</keyword>
<dbReference type="GO" id="GO:0005634">
    <property type="term" value="C:nucleus"/>
    <property type="evidence" value="ECO:0007669"/>
    <property type="project" value="UniProtKB-SubCell"/>
</dbReference>
<evidence type="ECO:0000313" key="9">
    <source>
        <dbReference type="RefSeq" id="XP_026763215.1"/>
    </source>
</evidence>
<dbReference type="GO" id="GO:0006384">
    <property type="term" value="P:transcription initiation at RNA polymerase III promoter"/>
    <property type="evidence" value="ECO:0007669"/>
    <property type="project" value="InterPro"/>
</dbReference>
<dbReference type="Proteomes" id="UP001652740">
    <property type="component" value="Unplaced"/>
</dbReference>
<gene>
    <name evidence="9" type="primary">LOC113521760</name>
</gene>
<comment type="subcellular location">
    <subcellularLocation>
        <location evidence="1">Nucleus</location>
    </subcellularLocation>
</comment>
<feature type="region of interest" description="Disordered" evidence="6">
    <location>
        <begin position="449"/>
        <end position="475"/>
    </location>
</feature>
<evidence type="ECO:0000313" key="8">
    <source>
        <dbReference type="Proteomes" id="UP001652740"/>
    </source>
</evidence>
<evidence type="ECO:0000256" key="5">
    <source>
        <dbReference type="ARBA" id="ARBA00023242"/>
    </source>
</evidence>
<dbReference type="GO" id="GO:0003677">
    <property type="term" value="F:DNA binding"/>
    <property type="evidence" value="ECO:0007669"/>
    <property type="project" value="UniProtKB-KW"/>
</dbReference>
<evidence type="ECO:0000256" key="4">
    <source>
        <dbReference type="ARBA" id="ARBA00023163"/>
    </source>
</evidence>
<keyword evidence="3" id="KW-0238">DNA-binding</keyword>
<dbReference type="PANTHER" id="PTHR15180:SF1">
    <property type="entry name" value="GENERAL TRANSCRIPTION FACTOR 3C POLYPEPTIDE 1"/>
    <property type="match status" value="1"/>
</dbReference>
<evidence type="ECO:0000256" key="2">
    <source>
        <dbReference type="ARBA" id="ARBA00022553"/>
    </source>
</evidence>
<dbReference type="PANTHER" id="PTHR15180">
    <property type="entry name" value="GENERAL TRANSCRIPTION FACTOR 3C POLYPEPTIDE 1"/>
    <property type="match status" value="1"/>
</dbReference>
<dbReference type="FunCoup" id="A0A6J1X852">
    <property type="interactions" value="183"/>
</dbReference>
<proteinExistence type="predicted"/>
<dbReference type="GO" id="GO:0042791">
    <property type="term" value="P:5S class rRNA transcription by RNA polymerase III"/>
    <property type="evidence" value="ECO:0007669"/>
    <property type="project" value="TreeGrafter"/>
</dbReference>
<dbReference type="Pfam" id="PF04182">
    <property type="entry name" value="B-block_TFIIIC"/>
    <property type="match status" value="1"/>
</dbReference>
<evidence type="ECO:0000256" key="6">
    <source>
        <dbReference type="SAM" id="MobiDB-lite"/>
    </source>
</evidence>